<reference evidence="2 3" key="1">
    <citation type="submission" date="2014-09" db="EMBL/GenBank/DDBJ databases">
        <title>Sporocytophaga myxococcoides PG-01 genome sequencing.</title>
        <authorList>
            <person name="Liu L."/>
            <person name="Gao P.J."/>
            <person name="Chen G.J."/>
            <person name="Wang L.S."/>
        </authorList>
    </citation>
    <scope>NUCLEOTIDE SEQUENCE [LARGE SCALE GENOMIC DNA]</scope>
    <source>
        <strain evidence="2 3">PG-01</strain>
    </source>
</reference>
<dbReference type="RefSeq" id="WP_197060137.1">
    <property type="nucleotide sequence ID" value="NZ_BBLT01000009.1"/>
</dbReference>
<gene>
    <name evidence="2" type="ORF">MYP_4031</name>
</gene>
<dbReference type="EMBL" id="BBLT01000009">
    <property type="protein sequence ID" value="GAL86801.1"/>
    <property type="molecule type" value="Genomic_DNA"/>
</dbReference>
<dbReference type="Proteomes" id="UP000030185">
    <property type="component" value="Unassembled WGS sequence"/>
</dbReference>
<evidence type="ECO:0000313" key="3">
    <source>
        <dbReference type="Proteomes" id="UP000030185"/>
    </source>
</evidence>
<evidence type="ECO:0000313" key="2">
    <source>
        <dbReference type="EMBL" id="GAL86801.1"/>
    </source>
</evidence>
<accession>A0A098LIJ3</accession>
<sequence>MSFFYVGIGIYFIVYHQTIQLLSPQMNIGLGALLILYGGFRGYRAIKDREE</sequence>
<keyword evidence="3" id="KW-1185">Reference proteome</keyword>
<keyword evidence="1" id="KW-0812">Transmembrane</keyword>
<dbReference type="STRING" id="153721.MYP_4031"/>
<organism evidence="2 3">
    <name type="scientific">Sporocytophaga myxococcoides</name>
    <dbReference type="NCBI Taxonomy" id="153721"/>
    <lineage>
        <taxon>Bacteria</taxon>
        <taxon>Pseudomonadati</taxon>
        <taxon>Bacteroidota</taxon>
        <taxon>Cytophagia</taxon>
        <taxon>Cytophagales</taxon>
        <taxon>Cytophagaceae</taxon>
        <taxon>Sporocytophaga</taxon>
    </lineage>
</organism>
<name>A0A098LIJ3_9BACT</name>
<comment type="caution">
    <text evidence="2">The sequence shown here is derived from an EMBL/GenBank/DDBJ whole genome shotgun (WGS) entry which is preliminary data.</text>
</comment>
<protein>
    <submittedName>
        <fullName evidence="2">Uncharacterized protein</fullName>
    </submittedName>
</protein>
<keyword evidence="1" id="KW-0472">Membrane</keyword>
<feature type="transmembrane region" description="Helical" evidence="1">
    <location>
        <begin position="21"/>
        <end position="40"/>
    </location>
</feature>
<evidence type="ECO:0000256" key="1">
    <source>
        <dbReference type="SAM" id="Phobius"/>
    </source>
</evidence>
<proteinExistence type="predicted"/>
<dbReference type="AlphaFoldDB" id="A0A098LIJ3"/>
<keyword evidence="1" id="KW-1133">Transmembrane helix</keyword>